<name>A0ABP8HYG1_9BURK</name>
<dbReference type="PANTHER" id="PTHR48106">
    <property type="entry name" value="QUINONE OXIDOREDUCTASE PIG3-RELATED"/>
    <property type="match status" value="1"/>
</dbReference>
<dbReference type="Gene3D" id="3.40.50.720">
    <property type="entry name" value="NAD(P)-binding Rossmann-like Domain"/>
    <property type="match status" value="1"/>
</dbReference>
<keyword evidence="5" id="KW-1185">Reference proteome</keyword>
<dbReference type="SUPFAM" id="SSF51735">
    <property type="entry name" value="NAD(P)-binding Rossmann-fold domains"/>
    <property type="match status" value="1"/>
</dbReference>
<dbReference type="Pfam" id="PF08240">
    <property type="entry name" value="ADH_N"/>
    <property type="match status" value="1"/>
</dbReference>
<dbReference type="PANTHER" id="PTHR48106:SF18">
    <property type="entry name" value="QUINONE OXIDOREDUCTASE PIG3"/>
    <property type="match status" value="1"/>
</dbReference>
<keyword evidence="2" id="KW-0560">Oxidoreductase</keyword>
<dbReference type="InterPro" id="IPR011032">
    <property type="entry name" value="GroES-like_sf"/>
</dbReference>
<dbReference type="RefSeq" id="WP_345539174.1">
    <property type="nucleotide sequence ID" value="NZ_BAABGJ010000053.1"/>
</dbReference>
<dbReference type="InterPro" id="IPR036291">
    <property type="entry name" value="NAD(P)-bd_dom_sf"/>
</dbReference>
<proteinExistence type="predicted"/>
<evidence type="ECO:0000259" key="3">
    <source>
        <dbReference type="SMART" id="SM00829"/>
    </source>
</evidence>
<protein>
    <submittedName>
        <fullName evidence="4">NAD(P)H-quinone oxidoreductase</fullName>
    </submittedName>
</protein>
<comment type="caution">
    <text evidence="4">The sequence shown here is derived from an EMBL/GenBank/DDBJ whole genome shotgun (WGS) entry which is preliminary data.</text>
</comment>
<sequence length="324" mass="34375">MKAAYFEKTGGVEVLEFGERPDPICGVNDVLIRVRATSLDRFDIYGREASHGMRWPLPHVGGGDIAGHIAEIGVGARESFPQLKVGDAVFALGRHAHAEVAAAPAILTLPVPKGWSFESAAALPMAGRTAFDALNRIRIRSGEDVLIVAGASGVGSYAIQIARTAGCRVITTVGSEDKFAKALETGAHEVINHYTEDGAARVKGFTNGSGVHAVLDHVGTPMFDAAFESLRPNGRFVSTGVTAGHKASLHLGKLFFKGIELHGIGRADQPSMRKSIEGLVALAERGLLKPVVHTTFPLEQIAEAHRLMESSRFFGKIVLTVAGT</sequence>
<dbReference type="InterPro" id="IPR013154">
    <property type="entry name" value="ADH-like_N"/>
</dbReference>
<dbReference type="Gene3D" id="3.90.180.10">
    <property type="entry name" value="Medium-chain alcohol dehydrogenases, catalytic domain"/>
    <property type="match status" value="1"/>
</dbReference>
<gene>
    <name evidence="4" type="ORF">GCM10023165_32460</name>
</gene>
<dbReference type="SMART" id="SM00829">
    <property type="entry name" value="PKS_ER"/>
    <property type="match status" value="1"/>
</dbReference>
<evidence type="ECO:0000256" key="1">
    <source>
        <dbReference type="ARBA" id="ARBA00022857"/>
    </source>
</evidence>
<keyword evidence="1" id="KW-0521">NADP</keyword>
<accession>A0ABP8HYG1</accession>
<evidence type="ECO:0000313" key="4">
    <source>
        <dbReference type="EMBL" id="GAA4347519.1"/>
    </source>
</evidence>
<evidence type="ECO:0000256" key="2">
    <source>
        <dbReference type="ARBA" id="ARBA00023002"/>
    </source>
</evidence>
<dbReference type="SUPFAM" id="SSF50129">
    <property type="entry name" value="GroES-like"/>
    <property type="match status" value="1"/>
</dbReference>
<dbReference type="InterPro" id="IPR020843">
    <property type="entry name" value="ER"/>
</dbReference>
<feature type="domain" description="Enoyl reductase (ER)" evidence="3">
    <location>
        <begin position="10"/>
        <end position="319"/>
    </location>
</feature>
<dbReference type="EMBL" id="BAABGJ010000053">
    <property type="protein sequence ID" value="GAA4347519.1"/>
    <property type="molecule type" value="Genomic_DNA"/>
</dbReference>
<reference evidence="5" key="1">
    <citation type="journal article" date="2019" name="Int. J. Syst. Evol. Microbiol.">
        <title>The Global Catalogue of Microorganisms (GCM) 10K type strain sequencing project: providing services to taxonomists for standard genome sequencing and annotation.</title>
        <authorList>
            <consortium name="The Broad Institute Genomics Platform"/>
            <consortium name="The Broad Institute Genome Sequencing Center for Infectious Disease"/>
            <person name="Wu L."/>
            <person name="Ma J."/>
        </authorList>
    </citation>
    <scope>NUCLEOTIDE SEQUENCE [LARGE SCALE GENOMIC DNA]</scope>
    <source>
        <strain evidence="5">JCM 17804</strain>
    </source>
</reference>
<dbReference type="Pfam" id="PF00107">
    <property type="entry name" value="ADH_zinc_N"/>
    <property type="match status" value="1"/>
</dbReference>
<evidence type="ECO:0000313" key="5">
    <source>
        <dbReference type="Proteomes" id="UP001500975"/>
    </source>
</evidence>
<dbReference type="InterPro" id="IPR013149">
    <property type="entry name" value="ADH-like_C"/>
</dbReference>
<dbReference type="Proteomes" id="UP001500975">
    <property type="component" value="Unassembled WGS sequence"/>
</dbReference>
<organism evidence="4 5">
    <name type="scientific">Variovorax defluvii</name>
    <dbReference type="NCBI Taxonomy" id="913761"/>
    <lineage>
        <taxon>Bacteria</taxon>
        <taxon>Pseudomonadati</taxon>
        <taxon>Pseudomonadota</taxon>
        <taxon>Betaproteobacteria</taxon>
        <taxon>Burkholderiales</taxon>
        <taxon>Comamonadaceae</taxon>
        <taxon>Variovorax</taxon>
    </lineage>
</organism>